<dbReference type="GO" id="GO:0043565">
    <property type="term" value="F:sequence-specific DNA binding"/>
    <property type="evidence" value="ECO:0007669"/>
    <property type="project" value="InterPro"/>
</dbReference>
<sequence length="334" mass="37424">MRKNHISDDSTAAIPIARHMLLETDDIDAAHAQVTEVFCPHKIDFSGRGRDLFFRQSFASMGSVALSYVRYGADVEIDAGEPGDWFMIHSTDQGQCAMQIGAHDVHATTGTDVVSSATTRLKMKWINNCGQLVLKIERAALEQHLRLMLHDDLRRPIEFVPDPTATNTSSYRRLIEFTASEAGQTESFFRSDLGSKHLENTLMTAVLTSFRHSYSERLETRGAQAAPRHVRLAEEFIRTHIEDPISVIEIAAAASVSVRTLFDGFKRFRGTTPMAYLKTIRLEAVRADCITAGPEASVTEIALKWGFTNLGRFADSYRKRYGELPSDTLRRRGK</sequence>
<keyword evidence="3" id="KW-0804">Transcription</keyword>
<geneLocation type="plasmid" evidence="6">
    <name>pcblh4a</name>
</geneLocation>
<evidence type="ECO:0000313" key="5">
    <source>
        <dbReference type="EMBL" id="AVW89865.1"/>
    </source>
</evidence>
<name>A0A2R4LY88_9RHOB</name>
<dbReference type="PANTHER" id="PTHR46796:SF12">
    <property type="entry name" value="HTH-TYPE DNA-BINDING TRANSCRIPTIONAL ACTIVATOR EUTR"/>
    <property type="match status" value="1"/>
</dbReference>
<reference evidence="5 6" key="1">
    <citation type="submission" date="2018-03" db="EMBL/GenBank/DDBJ databases">
        <title>The Complete Genome of Celeribacter baekdonensis strain LH4, a Thiosulfate-Oxidizing Alphaproteobacterium Isolated from Gulf of Mexico Continental Slope Sediments.</title>
        <authorList>
            <person name="Flood B.E."/>
            <person name="Bailey J.V."/>
            <person name="Leprich D."/>
        </authorList>
    </citation>
    <scope>NUCLEOTIDE SEQUENCE [LARGE SCALE GENOMIC DNA]</scope>
    <source>
        <strain evidence="5 6">LH4</strain>
        <plasmid evidence="6">Plasmid pcblh4a</plasmid>
    </source>
</reference>
<dbReference type="SUPFAM" id="SSF46689">
    <property type="entry name" value="Homeodomain-like"/>
    <property type="match status" value="2"/>
</dbReference>
<feature type="domain" description="HTH araC/xylS-type" evidence="4">
    <location>
        <begin position="231"/>
        <end position="331"/>
    </location>
</feature>
<evidence type="ECO:0000256" key="2">
    <source>
        <dbReference type="ARBA" id="ARBA00023125"/>
    </source>
</evidence>
<dbReference type="InterPro" id="IPR018060">
    <property type="entry name" value="HTH_AraC"/>
</dbReference>
<accession>A0A2R4LY88</accession>
<dbReference type="Proteomes" id="UP000241447">
    <property type="component" value="Plasmid pCBLh4a"/>
</dbReference>
<dbReference type="InterPro" id="IPR009057">
    <property type="entry name" value="Homeodomain-like_sf"/>
</dbReference>
<protein>
    <recommendedName>
        <fullName evidence="4">HTH araC/xylS-type domain-containing protein</fullName>
    </recommendedName>
</protein>
<keyword evidence="5" id="KW-0614">Plasmid</keyword>
<evidence type="ECO:0000256" key="1">
    <source>
        <dbReference type="ARBA" id="ARBA00023015"/>
    </source>
</evidence>
<dbReference type="SMART" id="SM00342">
    <property type="entry name" value="HTH_ARAC"/>
    <property type="match status" value="1"/>
</dbReference>
<evidence type="ECO:0000259" key="4">
    <source>
        <dbReference type="PROSITE" id="PS01124"/>
    </source>
</evidence>
<dbReference type="PROSITE" id="PS01124">
    <property type="entry name" value="HTH_ARAC_FAMILY_2"/>
    <property type="match status" value="1"/>
</dbReference>
<dbReference type="InterPro" id="IPR050204">
    <property type="entry name" value="AraC_XylS_family_regulators"/>
</dbReference>
<dbReference type="EMBL" id="CP028472">
    <property type="protein sequence ID" value="AVW89865.1"/>
    <property type="molecule type" value="Genomic_DNA"/>
</dbReference>
<dbReference type="InterPro" id="IPR035418">
    <property type="entry name" value="AraC-bd_2"/>
</dbReference>
<dbReference type="Pfam" id="PF12833">
    <property type="entry name" value="HTH_18"/>
    <property type="match status" value="1"/>
</dbReference>
<keyword evidence="2" id="KW-0238">DNA-binding</keyword>
<dbReference type="KEGG" id="cbak:DA792_01385"/>
<evidence type="ECO:0000313" key="6">
    <source>
        <dbReference type="Proteomes" id="UP000241447"/>
    </source>
</evidence>
<gene>
    <name evidence="5" type="ORF">DA792_01385</name>
</gene>
<dbReference type="OrthoDB" id="9802263at2"/>
<dbReference type="RefSeq" id="WP_107717728.1">
    <property type="nucleotide sequence ID" value="NZ_CP028472.1"/>
</dbReference>
<dbReference type="PANTHER" id="PTHR46796">
    <property type="entry name" value="HTH-TYPE TRANSCRIPTIONAL ACTIVATOR RHAS-RELATED"/>
    <property type="match status" value="1"/>
</dbReference>
<keyword evidence="1" id="KW-0805">Transcription regulation</keyword>
<dbReference type="AlphaFoldDB" id="A0A2R4LY88"/>
<proteinExistence type="predicted"/>
<organism evidence="5 6">
    <name type="scientific">Celeribacter baekdonensis</name>
    <dbReference type="NCBI Taxonomy" id="875171"/>
    <lineage>
        <taxon>Bacteria</taxon>
        <taxon>Pseudomonadati</taxon>
        <taxon>Pseudomonadota</taxon>
        <taxon>Alphaproteobacteria</taxon>
        <taxon>Rhodobacterales</taxon>
        <taxon>Roseobacteraceae</taxon>
        <taxon>Celeribacter</taxon>
    </lineage>
</organism>
<dbReference type="Pfam" id="PF14525">
    <property type="entry name" value="AraC_binding_2"/>
    <property type="match status" value="1"/>
</dbReference>
<dbReference type="Gene3D" id="1.10.10.60">
    <property type="entry name" value="Homeodomain-like"/>
    <property type="match status" value="1"/>
</dbReference>
<dbReference type="GO" id="GO:0003700">
    <property type="term" value="F:DNA-binding transcription factor activity"/>
    <property type="evidence" value="ECO:0007669"/>
    <property type="project" value="InterPro"/>
</dbReference>
<evidence type="ECO:0000256" key="3">
    <source>
        <dbReference type="ARBA" id="ARBA00023163"/>
    </source>
</evidence>